<proteinExistence type="predicted"/>
<evidence type="ECO:0000313" key="1">
    <source>
        <dbReference type="EMBL" id="KAJ5588544.1"/>
    </source>
</evidence>
<dbReference type="AlphaFoldDB" id="A0AAD6DLB6"/>
<dbReference type="EMBL" id="JAQJAE010000006">
    <property type="protein sequence ID" value="KAJ5588544.1"/>
    <property type="molecule type" value="Genomic_DNA"/>
</dbReference>
<accession>A0AAD6DLB6</accession>
<organism evidence="1 2">
    <name type="scientific">Penicillium hordei</name>
    <dbReference type="NCBI Taxonomy" id="40994"/>
    <lineage>
        <taxon>Eukaryota</taxon>
        <taxon>Fungi</taxon>
        <taxon>Dikarya</taxon>
        <taxon>Ascomycota</taxon>
        <taxon>Pezizomycotina</taxon>
        <taxon>Eurotiomycetes</taxon>
        <taxon>Eurotiomycetidae</taxon>
        <taxon>Eurotiales</taxon>
        <taxon>Aspergillaceae</taxon>
        <taxon>Penicillium</taxon>
    </lineage>
</organism>
<keyword evidence="2" id="KW-1185">Reference proteome</keyword>
<protein>
    <submittedName>
        <fullName evidence="1">Uncharacterized protein</fullName>
    </submittedName>
</protein>
<dbReference type="RefSeq" id="XP_056747563.1">
    <property type="nucleotide sequence ID" value="XM_056902276.1"/>
</dbReference>
<dbReference type="Proteomes" id="UP001213799">
    <property type="component" value="Unassembled WGS sequence"/>
</dbReference>
<comment type="caution">
    <text evidence="1">The sequence shown here is derived from an EMBL/GenBank/DDBJ whole genome shotgun (WGS) entry which is preliminary data.</text>
</comment>
<reference evidence="1" key="2">
    <citation type="submission" date="2023-01" db="EMBL/GenBank/DDBJ databases">
        <authorList>
            <person name="Petersen C."/>
        </authorList>
    </citation>
    <scope>NUCLEOTIDE SEQUENCE</scope>
    <source>
        <strain evidence="1">IBT 12815</strain>
    </source>
</reference>
<name>A0AAD6DLB6_9EURO</name>
<reference evidence="1" key="1">
    <citation type="journal article" date="2023" name="IMA Fungus">
        <title>Comparative genomic study of the Penicillium genus elucidates a diverse pangenome and 15 lateral gene transfer events.</title>
        <authorList>
            <person name="Petersen C."/>
            <person name="Sorensen T."/>
            <person name="Nielsen M.R."/>
            <person name="Sondergaard T.E."/>
            <person name="Sorensen J.L."/>
            <person name="Fitzpatrick D.A."/>
            <person name="Frisvad J.C."/>
            <person name="Nielsen K.L."/>
        </authorList>
    </citation>
    <scope>NUCLEOTIDE SEQUENCE</scope>
    <source>
        <strain evidence="1">IBT 12815</strain>
    </source>
</reference>
<evidence type="ECO:0000313" key="2">
    <source>
        <dbReference type="Proteomes" id="UP001213799"/>
    </source>
</evidence>
<gene>
    <name evidence="1" type="ORF">N7537_011222</name>
</gene>
<dbReference type="GeneID" id="81592518"/>
<sequence>MDDPNPEPSKYTCNTVNCLGNYSTIYAGLIVDAVLDSAILRGKLTELVRLWPILGGGLIKDTEPWSFTCGSTVDYASRDINQSLATYLPIRQEQNSHEPKIMKSPEISAVDEKFIFDVPPNLANSFRLRVTLLRDATLLCFGITHNILTAMIAGK</sequence>